<dbReference type="InterPro" id="IPR014729">
    <property type="entry name" value="Rossmann-like_a/b/a_fold"/>
</dbReference>
<accession>A0ABU5LV98</accession>
<dbReference type="NCBIfam" id="NF041925">
    <property type="entry name" value="QatC"/>
    <property type="match status" value="1"/>
</dbReference>
<sequence>MNRHLLVGTMGGADTPHVDPRTDEIRSDVQLMNVGGIAYGVQRALADLRKLGLVPSEIGIDLLVLGALVYAADTRISRATEAQDGWTRELRLVVPVSDVATWERARPIAERALAFLSGDRWTIEFRGRPAGQERLAGTTASLIETDLRGVNLFSGGLDSLIGAIDSLSRDERPLLVSHAGEGAGSKAQYLCHDALKAQFPQRHFEWVRLPMVFSHDLAEGVGSETSTRARSFLFFAFGIAAGTALGRQFELKVPENGLIALNVPLDPLRLGALSTRTTHPFYMARWGELVAALGIDGTLANPYWALTKGEMVEACEDKPFLMSIADKSISCSSPAKLRWAGQAQGHCGYCLPCLIRRASMPVDDPTDYYLSNLKRKALNSAEAEGVQVRSFQLAITRLRSRPGLAKVLIHKPGPLYDHDLADQARMAGVYARGLEEVGRLLDGVRTRPK</sequence>
<evidence type="ECO:0000313" key="1">
    <source>
        <dbReference type="EMBL" id="MDZ7283837.1"/>
    </source>
</evidence>
<dbReference type="RefSeq" id="WP_322540282.1">
    <property type="nucleotide sequence ID" value="NZ_JAOBTW010000025.1"/>
</dbReference>
<evidence type="ECO:0008006" key="3">
    <source>
        <dbReference type="Google" id="ProtNLM"/>
    </source>
</evidence>
<dbReference type="Proteomes" id="UP001292182">
    <property type="component" value="Unassembled WGS sequence"/>
</dbReference>
<comment type="caution">
    <text evidence="1">The sequence shown here is derived from an EMBL/GenBank/DDBJ whole genome shotgun (WGS) entry which is preliminary data.</text>
</comment>
<dbReference type="SUPFAM" id="SSF52402">
    <property type="entry name" value="Adenine nucleotide alpha hydrolases-like"/>
    <property type="match status" value="1"/>
</dbReference>
<reference evidence="2" key="1">
    <citation type="submission" date="2023-07" db="EMBL/GenBank/DDBJ databases">
        <title>Whole genome sequence analysis of rice epiphytic Sphingomonas sanguinis OsEp_Plm_15B2.</title>
        <authorList>
            <person name="Sahu K.P."/>
            <person name="Asharani P."/>
            <person name="Reddy B."/>
            <person name="Kumar A."/>
        </authorList>
    </citation>
    <scope>NUCLEOTIDE SEQUENCE [LARGE SCALE GENOMIC DNA]</scope>
    <source>
        <strain evidence="2">OsEp_Plm_15B2</strain>
    </source>
</reference>
<protein>
    <recommendedName>
        <fullName evidence="3">DNA-binding protein</fullName>
    </recommendedName>
</protein>
<dbReference type="EMBL" id="JAOBTW010000025">
    <property type="protein sequence ID" value="MDZ7283837.1"/>
    <property type="molecule type" value="Genomic_DNA"/>
</dbReference>
<dbReference type="Gene3D" id="3.40.50.620">
    <property type="entry name" value="HUPs"/>
    <property type="match status" value="1"/>
</dbReference>
<keyword evidence="2" id="KW-1185">Reference proteome</keyword>
<proteinExistence type="predicted"/>
<name>A0ABU5LV98_9SPHN</name>
<organism evidence="1 2">
    <name type="scientific">Sphingomonas sanguinis</name>
    <dbReference type="NCBI Taxonomy" id="33051"/>
    <lineage>
        <taxon>Bacteria</taxon>
        <taxon>Pseudomonadati</taxon>
        <taxon>Pseudomonadota</taxon>
        <taxon>Alphaproteobacteria</taxon>
        <taxon>Sphingomonadales</taxon>
        <taxon>Sphingomonadaceae</taxon>
        <taxon>Sphingomonas</taxon>
    </lineage>
</organism>
<evidence type="ECO:0000313" key="2">
    <source>
        <dbReference type="Proteomes" id="UP001292182"/>
    </source>
</evidence>
<dbReference type="InterPro" id="IPR049676">
    <property type="entry name" value="QatC"/>
</dbReference>
<gene>
    <name evidence="1" type="ORF">N4G62_17550</name>
</gene>